<dbReference type="InterPro" id="IPR036259">
    <property type="entry name" value="MFS_trans_sf"/>
</dbReference>
<dbReference type="FunFam" id="1.20.1250.20:FF:000013">
    <property type="entry name" value="MFS general substrate transporter"/>
    <property type="match status" value="1"/>
</dbReference>
<keyword evidence="9" id="KW-1185">Reference proteome</keyword>
<evidence type="ECO:0000313" key="9">
    <source>
        <dbReference type="Proteomes" id="UP000481861"/>
    </source>
</evidence>
<comment type="subcellular location">
    <subcellularLocation>
        <location evidence="1">Membrane</location>
        <topology evidence="1">Multi-pass membrane protein</topology>
    </subcellularLocation>
</comment>
<dbReference type="FunFam" id="1.20.1250.20:FF:000034">
    <property type="entry name" value="MFS general substrate transporter"/>
    <property type="match status" value="1"/>
</dbReference>
<evidence type="ECO:0000256" key="6">
    <source>
        <dbReference type="SAM" id="Phobius"/>
    </source>
</evidence>
<dbReference type="Pfam" id="PF07690">
    <property type="entry name" value="MFS_1"/>
    <property type="match status" value="1"/>
</dbReference>
<feature type="transmembrane region" description="Helical" evidence="6">
    <location>
        <begin position="105"/>
        <end position="123"/>
    </location>
</feature>
<evidence type="ECO:0000256" key="1">
    <source>
        <dbReference type="ARBA" id="ARBA00004141"/>
    </source>
</evidence>
<feature type="transmembrane region" description="Helical" evidence="6">
    <location>
        <begin position="349"/>
        <end position="374"/>
    </location>
</feature>
<dbReference type="AlphaFoldDB" id="A0A7C8I894"/>
<feature type="transmembrane region" description="Helical" evidence="6">
    <location>
        <begin position="260"/>
        <end position="279"/>
    </location>
</feature>
<evidence type="ECO:0000256" key="4">
    <source>
        <dbReference type="ARBA" id="ARBA00022989"/>
    </source>
</evidence>
<dbReference type="InterPro" id="IPR020846">
    <property type="entry name" value="MFS_dom"/>
</dbReference>
<dbReference type="PANTHER" id="PTHR43791:SF46">
    <property type="entry name" value="MAJOR FACILITATOR SUPERFAMILY (MFS) PROFILE DOMAIN-CONTAINING PROTEIN-RELATED"/>
    <property type="match status" value="1"/>
</dbReference>
<evidence type="ECO:0000256" key="5">
    <source>
        <dbReference type="ARBA" id="ARBA00023136"/>
    </source>
</evidence>
<feature type="transmembrane region" description="Helical" evidence="6">
    <location>
        <begin position="77"/>
        <end position="98"/>
    </location>
</feature>
<dbReference type="PROSITE" id="PS50850">
    <property type="entry name" value="MFS"/>
    <property type="match status" value="1"/>
</dbReference>
<evidence type="ECO:0000256" key="3">
    <source>
        <dbReference type="ARBA" id="ARBA00022692"/>
    </source>
</evidence>
<keyword evidence="4 6" id="KW-1133">Transmembrane helix</keyword>
<dbReference type="PANTHER" id="PTHR43791">
    <property type="entry name" value="PERMEASE-RELATED"/>
    <property type="match status" value="1"/>
</dbReference>
<proteinExistence type="predicted"/>
<keyword evidence="3 6" id="KW-0812">Transmembrane</keyword>
<sequence>MNPVHGEKAATGATNADTTYANMPTVEEKRLVLKMDLRIMPVLTVVYIMAFIDRVNIGNAQLFSLSSDLALHGNQYNIALSVFFVSYIVFEIPANVLMRKIKPHVFMSGCMFLYGFLVTMQGLVSNFGGLVVTRFLLGIAEAGVFPGCFYLLSMWYKRLEAQRRFSFFVNAATFAGAFGSLLATGIGHMDGIRGYHAWRWIFILEGLATCVLALGAFFLVSDFRRIHTGSRLAEDQGESDLEAAVTWKETIRLLRNPRTIVAGFMYFGLTMSGYSLAYFIPTIVASHGYSPIQSQVHSIPPWAAALGFSMVLAYTSDKTRQRFPYIVFSFLMALAGAITLFRLHHNRYAQYGALCLYTMGVFGAVPIVICWYVMNLEGHRNRAIGTAWQVAFGNTAGIISTFAFPVKDRPTYQLGYSLGIAFLCLSLVANAAYFALCMMDNRKRDGKRKLIL</sequence>
<dbReference type="InterPro" id="IPR011701">
    <property type="entry name" value="MFS"/>
</dbReference>
<keyword evidence="5 6" id="KW-0472">Membrane</keyword>
<reference evidence="8 9" key="1">
    <citation type="submission" date="2020-01" db="EMBL/GenBank/DDBJ databases">
        <authorList>
            <consortium name="DOE Joint Genome Institute"/>
            <person name="Haridas S."/>
            <person name="Albert R."/>
            <person name="Binder M."/>
            <person name="Bloem J."/>
            <person name="Labutti K."/>
            <person name="Salamov A."/>
            <person name="Andreopoulos B."/>
            <person name="Baker S.E."/>
            <person name="Barry K."/>
            <person name="Bills G."/>
            <person name="Bluhm B.H."/>
            <person name="Cannon C."/>
            <person name="Castanera R."/>
            <person name="Culley D.E."/>
            <person name="Daum C."/>
            <person name="Ezra D."/>
            <person name="Gonzalez J.B."/>
            <person name="Henrissat B."/>
            <person name="Kuo A."/>
            <person name="Liang C."/>
            <person name="Lipzen A."/>
            <person name="Lutzoni F."/>
            <person name="Magnuson J."/>
            <person name="Mondo S."/>
            <person name="Nolan M."/>
            <person name="Ohm R."/>
            <person name="Pangilinan J."/>
            <person name="Park H.-J.H."/>
            <person name="Ramirez L."/>
            <person name="Alfaro M."/>
            <person name="Sun H."/>
            <person name="Tritt A."/>
            <person name="Yoshinaga Y."/>
            <person name="Zwiers L.-H.L."/>
            <person name="Turgeon B.G."/>
            <person name="Goodwin S.B."/>
            <person name="Spatafora J.W."/>
            <person name="Crous P.W."/>
            <person name="Grigoriev I.V."/>
        </authorList>
    </citation>
    <scope>NUCLEOTIDE SEQUENCE [LARGE SCALE GENOMIC DNA]</scope>
    <source>
        <strain evidence="8 9">CBS 611.86</strain>
    </source>
</reference>
<dbReference type="EMBL" id="JAADJZ010000013">
    <property type="protein sequence ID" value="KAF2870651.1"/>
    <property type="molecule type" value="Genomic_DNA"/>
</dbReference>
<feature type="transmembrane region" description="Helical" evidence="6">
    <location>
        <begin position="135"/>
        <end position="155"/>
    </location>
</feature>
<keyword evidence="2" id="KW-0813">Transport</keyword>
<protein>
    <submittedName>
        <fullName evidence="8">Major facilitator superfamily domain-containing protein</fullName>
    </submittedName>
</protein>
<feature type="transmembrane region" description="Helical" evidence="6">
    <location>
        <begin position="323"/>
        <end position="343"/>
    </location>
</feature>
<feature type="domain" description="Major facilitator superfamily (MFS) profile" evidence="7">
    <location>
        <begin position="39"/>
        <end position="444"/>
    </location>
</feature>
<feature type="transmembrane region" description="Helical" evidence="6">
    <location>
        <begin position="299"/>
        <end position="316"/>
    </location>
</feature>
<dbReference type="GO" id="GO:0005886">
    <property type="term" value="C:plasma membrane"/>
    <property type="evidence" value="ECO:0007669"/>
    <property type="project" value="TreeGrafter"/>
</dbReference>
<dbReference type="SUPFAM" id="SSF103473">
    <property type="entry name" value="MFS general substrate transporter"/>
    <property type="match status" value="1"/>
</dbReference>
<feature type="transmembrane region" description="Helical" evidence="6">
    <location>
        <begin position="198"/>
        <end position="220"/>
    </location>
</feature>
<feature type="transmembrane region" description="Helical" evidence="6">
    <location>
        <begin position="167"/>
        <end position="186"/>
    </location>
</feature>
<name>A0A7C8I894_9PLEO</name>
<dbReference type="Gene3D" id="1.20.1250.20">
    <property type="entry name" value="MFS general substrate transporter like domains"/>
    <property type="match status" value="2"/>
</dbReference>
<comment type="caution">
    <text evidence="8">The sequence shown here is derived from an EMBL/GenBank/DDBJ whole genome shotgun (WGS) entry which is preliminary data.</text>
</comment>
<gene>
    <name evidence="8" type="ORF">BDV95DRAFT_677585</name>
</gene>
<evidence type="ECO:0000256" key="2">
    <source>
        <dbReference type="ARBA" id="ARBA00022448"/>
    </source>
</evidence>
<feature type="transmembrane region" description="Helical" evidence="6">
    <location>
        <begin position="416"/>
        <end position="439"/>
    </location>
</feature>
<feature type="transmembrane region" description="Helical" evidence="6">
    <location>
        <begin position="386"/>
        <end position="404"/>
    </location>
</feature>
<dbReference type="OrthoDB" id="19923at2759"/>
<accession>A0A7C8I894</accession>
<evidence type="ECO:0000313" key="8">
    <source>
        <dbReference type="EMBL" id="KAF2870651.1"/>
    </source>
</evidence>
<organism evidence="8 9">
    <name type="scientific">Massariosphaeria phaeospora</name>
    <dbReference type="NCBI Taxonomy" id="100035"/>
    <lineage>
        <taxon>Eukaryota</taxon>
        <taxon>Fungi</taxon>
        <taxon>Dikarya</taxon>
        <taxon>Ascomycota</taxon>
        <taxon>Pezizomycotina</taxon>
        <taxon>Dothideomycetes</taxon>
        <taxon>Pleosporomycetidae</taxon>
        <taxon>Pleosporales</taxon>
        <taxon>Pleosporales incertae sedis</taxon>
        <taxon>Massariosphaeria</taxon>
    </lineage>
</organism>
<evidence type="ECO:0000259" key="7">
    <source>
        <dbReference type="PROSITE" id="PS50850"/>
    </source>
</evidence>
<feature type="transmembrane region" description="Helical" evidence="6">
    <location>
        <begin position="39"/>
        <end position="57"/>
    </location>
</feature>
<dbReference type="Proteomes" id="UP000481861">
    <property type="component" value="Unassembled WGS sequence"/>
</dbReference>
<dbReference type="GO" id="GO:0022857">
    <property type="term" value="F:transmembrane transporter activity"/>
    <property type="evidence" value="ECO:0007669"/>
    <property type="project" value="InterPro"/>
</dbReference>